<organism evidence="4 5">
    <name type="scientific">Streptomyces cremeus</name>
    <dbReference type="NCBI Taxonomy" id="66881"/>
    <lineage>
        <taxon>Bacteria</taxon>
        <taxon>Bacillati</taxon>
        <taxon>Actinomycetota</taxon>
        <taxon>Actinomycetes</taxon>
        <taxon>Kitasatosporales</taxon>
        <taxon>Streptomycetaceae</taxon>
        <taxon>Streptomyces</taxon>
    </lineage>
</organism>
<dbReference type="InterPro" id="IPR006131">
    <property type="entry name" value="Asp_carbamoyltransf_Asp/Orn-bd"/>
</dbReference>
<dbReference type="Proteomes" id="UP001589718">
    <property type="component" value="Unassembled WGS sequence"/>
</dbReference>
<proteinExistence type="predicted"/>
<protein>
    <recommendedName>
        <fullName evidence="3">Aspartate/ornithine carbamoyltransferase Asp/Orn-binding domain-containing protein</fullName>
    </recommendedName>
</protein>
<evidence type="ECO:0000313" key="4">
    <source>
        <dbReference type="EMBL" id="MFB9524077.1"/>
    </source>
</evidence>
<reference evidence="4 5" key="1">
    <citation type="submission" date="2024-09" db="EMBL/GenBank/DDBJ databases">
        <authorList>
            <person name="Sun Q."/>
            <person name="Mori K."/>
        </authorList>
    </citation>
    <scope>NUCLEOTIDE SEQUENCE [LARGE SCALE GENOMIC DNA]</scope>
    <source>
        <strain evidence="4 5">JCM 4362</strain>
    </source>
</reference>
<dbReference type="SUPFAM" id="SSF53671">
    <property type="entry name" value="Aspartate/ornithine carbamoyltransferase"/>
    <property type="match status" value="1"/>
</dbReference>
<keyword evidence="5" id="KW-1185">Reference proteome</keyword>
<sequence length="103" mass="11542">MPKERSTSSSTATKYPQGAPAPLDYWHVRANGHRISRFPTESLNTRTIPSENSLEPRYPHAAFMHDLPDRHGIEITAKTLNEDSSISFRKAENNMHSAPTVLA</sequence>
<feature type="region of interest" description="Disordered" evidence="2">
    <location>
        <begin position="1"/>
        <end position="22"/>
    </location>
</feature>
<accession>A0ABV5PLH2</accession>
<evidence type="ECO:0000256" key="1">
    <source>
        <dbReference type="ARBA" id="ARBA00022679"/>
    </source>
</evidence>
<dbReference type="Gene3D" id="3.40.50.1370">
    <property type="entry name" value="Aspartate/ornithine carbamoyltransferase"/>
    <property type="match status" value="1"/>
</dbReference>
<evidence type="ECO:0000313" key="5">
    <source>
        <dbReference type="Proteomes" id="UP001589718"/>
    </source>
</evidence>
<comment type="caution">
    <text evidence="4">The sequence shown here is derived from an EMBL/GenBank/DDBJ whole genome shotgun (WGS) entry which is preliminary data.</text>
</comment>
<keyword evidence="1" id="KW-0808">Transferase</keyword>
<name>A0ABV5PLH2_STRCM</name>
<dbReference type="RefSeq" id="WP_380837764.1">
    <property type="nucleotide sequence ID" value="NZ_JBHMCR010000019.1"/>
</dbReference>
<gene>
    <name evidence="4" type="ORF">ACFFTU_29450</name>
</gene>
<dbReference type="Pfam" id="PF00185">
    <property type="entry name" value="OTCace"/>
    <property type="match status" value="1"/>
</dbReference>
<dbReference type="InterPro" id="IPR036901">
    <property type="entry name" value="Asp/Orn_carbamoylTrfase_sf"/>
</dbReference>
<feature type="domain" description="Aspartate/ornithine carbamoyltransferase Asp/Orn-binding" evidence="3">
    <location>
        <begin position="59"/>
        <end position="103"/>
    </location>
</feature>
<dbReference type="EMBL" id="JBHMCR010000019">
    <property type="protein sequence ID" value="MFB9524077.1"/>
    <property type="molecule type" value="Genomic_DNA"/>
</dbReference>
<evidence type="ECO:0000259" key="3">
    <source>
        <dbReference type="Pfam" id="PF00185"/>
    </source>
</evidence>
<evidence type="ECO:0000256" key="2">
    <source>
        <dbReference type="SAM" id="MobiDB-lite"/>
    </source>
</evidence>